<evidence type="ECO:0000256" key="5">
    <source>
        <dbReference type="ARBA" id="ARBA00022989"/>
    </source>
</evidence>
<dbReference type="InterPro" id="IPR003439">
    <property type="entry name" value="ABC_transporter-like_ATP-bd"/>
</dbReference>
<dbReference type="SUPFAM" id="SSF90123">
    <property type="entry name" value="ABC transporter transmembrane region"/>
    <property type="match status" value="1"/>
</dbReference>
<name>A0A516Q2N1_9ACTN</name>
<evidence type="ECO:0000256" key="6">
    <source>
        <dbReference type="ARBA" id="ARBA00023136"/>
    </source>
</evidence>
<keyword evidence="5 7" id="KW-1133">Transmembrane helix</keyword>
<feature type="transmembrane region" description="Helical" evidence="7">
    <location>
        <begin position="170"/>
        <end position="192"/>
    </location>
</feature>
<dbReference type="AlphaFoldDB" id="A0A516Q2N1"/>
<dbReference type="PROSITE" id="PS50893">
    <property type="entry name" value="ABC_TRANSPORTER_2"/>
    <property type="match status" value="1"/>
</dbReference>
<dbReference type="PROSITE" id="PS50929">
    <property type="entry name" value="ABC_TM1F"/>
    <property type="match status" value="1"/>
</dbReference>
<accession>A0A516Q2N1</accession>
<dbReference type="PANTHER" id="PTHR24221:SF646">
    <property type="entry name" value="HAEMOLYSIN SECRETION ATP-BINDING PROTEIN"/>
    <property type="match status" value="1"/>
</dbReference>
<evidence type="ECO:0000313" key="11">
    <source>
        <dbReference type="Proteomes" id="UP000319263"/>
    </source>
</evidence>
<evidence type="ECO:0000259" key="8">
    <source>
        <dbReference type="PROSITE" id="PS50893"/>
    </source>
</evidence>
<keyword evidence="4 10" id="KW-0067">ATP-binding</keyword>
<dbReference type="Gene3D" id="3.40.50.300">
    <property type="entry name" value="P-loop containing nucleotide triphosphate hydrolases"/>
    <property type="match status" value="1"/>
</dbReference>
<dbReference type="SMART" id="SM00382">
    <property type="entry name" value="AAA"/>
    <property type="match status" value="1"/>
</dbReference>
<dbReference type="InterPro" id="IPR003593">
    <property type="entry name" value="AAA+_ATPase"/>
</dbReference>
<feature type="domain" description="ABC transmembrane type-1" evidence="9">
    <location>
        <begin position="39"/>
        <end position="321"/>
    </location>
</feature>
<dbReference type="GO" id="GO:0005886">
    <property type="term" value="C:plasma membrane"/>
    <property type="evidence" value="ECO:0007669"/>
    <property type="project" value="UniProtKB-SubCell"/>
</dbReference>
<dbReference type="GO" id="GO:0016887">
    <property type="term" value="F:ATP hydrolysis activity"/>
    <property type="evidence" value="ECO:0007669"/>
    <property type="project" value="InterPro"/>
</dbReference>
<dbReference type="GO" id="GO:0005524">
    <property type="term" value="F:ATP binding"/>
    <property type="evidence" value="ECO:0007669"/>
    <property type="project" value="UniProtKB-KW"/>
</dbReference>
<feature type="transmembrane region" description="Helical" evidence="7">
    <location>
        <begin position="40"/>
        <end position="64"/>
    </location>
</feature>
<dbReference type="SUPFAM" id="SSF52540">
    <property type="entry name" value="P-loop containing nucleoside triphosphate hydrolases"/>
    <property type="match status" value="1"/>
</dbReference>
<feature type="transmembrane region" description="Helical" evidence="7">
    <location>
        <begin position="76"/>
        <end position="97"/>
    </location>
</feature>
<dbReference type="Pfam" id="PF00005">
    <property type="entry name" value="ABC_tran"/>
    <property type="match status" value="1"/>
</dbReference>
<feature type="domain" description="ABC transporter" evidence="8">
    <location>
        <begin position="356"/>
        <end position="601"/>
    </location>
</feature>
<keyword evidence="11" id="KW-1185">Reference proteome</keyword>
<dbReference type="Proteomes" id="UP000319263">
    <property type="component" value="Chromosome"/>
</dbReference>
<evidence type="ECO:0000256" key="4">
    <source>
        <dbReference type="ARBA" id="ARBA00022840"/>
    </source>
</evidence>
<proteinExistence type="predicted"/>
<evidence type="ECO:0000313" key="10">
    <source>
        <dbReference type="EMBL" id="QDP97461.1"/>
    </source>
</evidence>
<dbReference type="GO" id="GO:0034040">
    <property type="term" value="F:ATPase-coupled lipid transmembrane transporter activity"/>
    <property type="evidence" value="ECO:0007669"/>
    <property type="project" value="TreeGrafter"/>
</dbReference>
<keyword evidence="2 7" id="KW-0812">Transmembrane</keyword>
<dbReference type="Gene3D" id="1.20.1560.10">
    <property type="entry name" value="ABC transporter type 1, transmembrane domain"/>
    <property type="match status" value="1"/>
</dbReference>
<feature type="transmembrane region" description="Helical" evidence="7">
    <location>
        <begin position="267"/>
        <end position="288"/>
    </location>
</feature>
<protein>
    <submittedName>
        <fullName evidence="10">ABC transporter ATP-binding protein</fullName>
    </submittedName>
</protein>
<reference evidence="10 11" key="1">
    <citation type="submission" date="2019-07" db="EMBL/GenBank/DDBJ databases">
        <title>Microlunatus dokdonensis sp. nov. isolated from the rhizospheric soil of the wild plant Elymus tsukushiensis.</title>
        <authorList>
            <person name="Ghim S.-Y."/>
            <person name="Hwang Y.-J."/>
            <person name="Son J.-S."/>
            <person name="Shin J.-H."/>
        </authorList>
    </citation>
    <scope>NUCLEOTIDE SEQUENCE [LARGE SCALE GENOMIC DNA]</scope>
    <source>
        <strain evidence="10 11">KUDC0627</strain>
    </source>
</reference>
<dbReference type="RefSeq" id="WP_143987420.1">
    <property type="nucleotide sequence ID" value="NZ_CP041692.1"/>
</dbReference>
<dbReference type="PANTHER" id="PTHR24221">
    <property type="entry name" value="ATP-BINDING CASSETTE SUB-FAMILY B"/>
    <property type="match status" value="1"/>
</dbReference>
<keyword evidence="3" id="KW-0547">Nucleotide-binding</keyword>
<sequence>MSSVDRGVRDPRHYRPDDLPPALSSMWRLCRLGYQHEPGLLIFAVVATVLAALPDALLALWLKILADGVVDHSSSAVWFAVSAMAVSVTCTWLLKVVSDRITRRFRDKVTIALETHVASLQAGVSGIEIHERQEYLDRLAVLRNQIFVLDHMYMSVLATLGWIIRLVVTLALLASIQPVLILLLLFGLPTVVSSSRRPVAERQVEEQVAQHSRRAEHLFNLATTAAAGKEVRLTGIGPQLTARRRREWERWYVPVARARWRTAFSYAFSWAIFGIGFVAAIAFVVLGLQAPVGTVLLILAAGARLSSYIGAATGEIGFLRGTWMDGSRRLVWLETYAAAQLAEQDLDAPDRIRRSIRLDRVGFSYPGTDRRVLDDVTLELPAGSVIAVLGENGAGKSTLVKLLSKMYEPDSGTITVDDQPLARIRTDQWRDRIAGAFQDFYRFELPALTSIGVGDLPHLDDHESVESAVVRAGAGDVLERLPDGLDTQLGNTWPGGAELSFGQWQKVALSRGFMRTEPLMLILDEPTAALDAETEHELFERYADAVRSRRNGGITILVSHRFSTVAMADLIVVLDGSRLAQVGRHADLVRQPGPYAELYRIQSAAYR</sequence>
<organism evidence="10 11">
    <name type="scientific">Microlunatus elymi</name>
    <dbReference type="NCBI Taxonomy" id="2596828"/>
    <lineage>
        <taxon>Bacteria</taxon>
        <taxon>Bacillati</taxon>
        <taxon>Actinomycetota</taxon>
        <taxon>Actinomycetes</taxon>
        <taxon>Propionibacteriales</taxon>
        <taxon>Propionibacteriaceae</taxon>
        <taxon>Microlunatus</taxon>
    </lineage>
</organism>
<comment type="subcellular location">
    <subcellularLocation>
        <location evidence="1">Cell membrane</location>
        <topology evidence="1">Multi-pass membrane protein</topology>
    </subcellularLocation>
</comment>
<dbReference type="GO" id="GO:0140359">
    <property type="term" value="F:ABC-type transporter activity"/>
    <property type="evidence" value="ECO:0007669"/>
    <property type="project" value="InterPro"/>
</dbReference>
<dbReference type="InterPro" id="IPR039421">
    <property type="entry name" value="Type_1_exporter"/>
</dbReference>
<dbReference type="EMBL" id="CP041692">
    <property type="protein sequence ID" value="QDP97461.1"/>
    <property type="molecule type" value="Genomic_DNA"/>
</dbReference>
<evidence type="ECO:0000256" key="7">
    <source>
        <dbReference type="SAM" id="Phobius"/>
    </source>
</evidence>
<evidence type="ECO:0000256" key="3">
    <source>
        <dbReference type="ARBA" id="ARBA00022741"/>
    </source>
</evidence>
<feature type="transmembrane region" description="Helical" evidence="7">
    <location>
        <begin position="146"/>
        <end position="164"/>
    </location>
</feature>
<dbReference type="InterPro" id="IPR011527">
    <property type="entry name" value="ABC1_TM_dom"/>
</dbReference>
<dbReference type="OrthoDB" id="3801191at2"/>
<keyword evidence="6 7" id="KW-0472">Membrane</keyword>
<dbReference type="PROSITE" id="PS00211">
    <property type="entry name" value="ABC_TRANSPORTER_1"/>
    <property type="match status" value="1"/>
</dbReference>
<gene>
    <name evidence="10" type="ORF">FOE78_17440</name>
</gene>
<dbReference type="KEGG" id="mik:FOE78_17440"/>
<evidence type="ECO:0000259" key="9">
    <source>
        <dbReference type="PROSITE" id="PS50929"/>
    </source>
</evidence>
<dbReference type="InterPro" id="IPR036640">
    <property type="entry name" value="ABC1_TM_sf"/>
</dbReference>
<evidence type="ECO:0000256" key="1">
    <source>
        <dbReference type="ARBA" id="ARBA00004651"/>
    </source>
</evidence>
<dbReference type="InterPro" id="IPR027417">
    <property type="entry name" value="P-loop_NTPase"/>
</dbReference>
<evidence type="ECO:0000256" key="2">
    <source>
        <dbReference type="ARBA" id="ARBA00022692"/>
    </source>
</evidence>
<dbReference type="InterPro" id="IPR017871">
    <property type="entry name" value="ABC_transporter-like_CS"/>
</dbReference>